<organism evidence="1 2">
    <name type="scientific">Westerdykella ornata</name>
    <dbReference type="NCBI Taxonomy" id="318751"/>
    <lineage>
        <taxon>Eukaryota</taxon>
        <taxon>Fungi</taxon>
        <taxon>Dikarya</taxon>
        <taxon>Ascomycota</taxon>
        <taxon>Pezizomycotina</taxon>
        <taxon>Dothideomycetes</taxon>
        <taxon>Pleosporomycetidae</taxon>
        <taxon>Pleosporales</taxon>
        <taxon>Sporormiaceae</taxon>
        <taxon>Westerdykella</taxon>
    </lineage>
</organism>
<dbReference type="RefSeq" id="XP_033653105.1">
    <property type="nucleotide sequence ID" value="XM_033799789.1"/>
</dbReference>
<protein>
    <submittedName>
        <fullName evidence="1">Uncharacterized protein</fullName>
    </submittedName>
</protein>
<keyword evidence="2" id="KW-1185">Reference proteome</keyword>
<proteinExistence type="predicted"/>
<evidence type="ECO:0000313" key="1">
    <source>
        <dbReference type="EMBL" id="KAF2275566.1"/>
    </source>
</evidence>
<sequence length="149" mass="17766">MENWVSYFTNVMQINPNHIWLGLCLGTKEVINYCHLYLNNYIEDSVQKFVILGPEEYEYRRTVNSASTVIQCWRELIAQADSTVLLDKRREDPGNFQQWRLKFIDHMNQRGQGPVFEICQWIFHTLAKEHRLATTLTFENMAMELIDYQ</sequence>
<gene>
    <name evidence="1" type="ORF">EI97DRAFT_443008</name>
</gene>
<accession>A0A6A6JIT5</accession>
<name>A0A6A6JIT5_WESOR</name>
<dbReference type="OrthoDB" id="3772622at2759"/>
<dbReference type="AlphaFoldDB" id="A0A6A6JIT5"/>
<evidence type="ECO:0000313" key="2">
    <source>
        <dbReference type="Proteomes" id="UP000800097"/>
    </source>
</evidence>
<dbReference type="Proteomes" id="UP000800097">
    <property type="component" value="Unassembled WGS sequence"/>
</dbReference>
<dbReference type="EMBL" id="ML986496">
    <property type="protein sequence ID" value="KAF2275566.1"/>
    <property type="molecule type" value="Genomic_DNA"/>
</dbReference>
<dbReference type="GeneID" id="54552964"/>
<reference evidence="1" key="1">
    <citation type="journal article" date="2020" name="Stud. Mycol.">
        <title>101 Dothideomycetes genomes: a test case for predicting lifestyles and emergence of pathogens.</title>
        <authorList>
            <person name="Haridas S."/>
            <person name="Albert R."/>
            <person name="Binder M."/>
            <person name="Bloem J."/>
            <person name="Labutti K."/>
            <person name="Salamov A."/>
            <person name="Andreopoulos B."/>
            <person name="Baker S."/>
            <person name="Barry K."/>
            <person name="Bills G."/>
            <person name="Bluhm B."/>
            <person name="Cannon C."/>
            <person name="Castanera R."/>
            <person name="Culley D."/>
            <person name="Daum C."/>
            <person name="Ezra D."/>
            <person name="Gonzalez J."/>
            <person name="Henrissat B."/>
            <person name="Kuo A."/>
            <person name="Liang C."/>
            <person name="Lipzen A."/>
            <person name="Lutzoni F."/>
            <person name="Magnuson J."/>
            <person name="Mondo S."/>
            <person name="Nolan M."/>
            <person name="Ohm R."/>
            <person name="Pangilinan J."/>
            <person name="Park H.-J."/>
            <person name="Ramirez L."/>
            <person name="Alfaro M."/>
            <person name="Sun H."/>
            <person name="Tritt A."/>
            <person name="Yoshinaga Y."/>
            <person name="Zwiers L.-H."/>
            <person name="Turgeon B."/>
            <person name="Goodwin S."/>
            <person name="Spatafora J."/>
            <person name="Crous P."/>
            <person name="Grigoriev I."/>
        </authorList>
    </citation>
    <scope>NUCLEOTIDE SEQUENCE</scope>
    <source>
        <strain evidence="1">CBS 379.55</strain>
    </source>
</reference>